<organism evidence="3 4">
    <name type="scientific">Roseovarius atlanticus</name>
    <dbReference type="NCBI Taxonomy" id="1641875"/>
    <lineage>
        <taxon>Bacteria</taxon>
        <taxon>Pseudomonadati</taxon>
        <taxon>Pseudomonadota</taxon>
        <taxon>Alphaproteobacteria</taxon>
        <taxon>Rhodobacterales</taxon>
        <taxon>Roseobacteraceae</taxon>
        <taxon>Roseovarius</taxon>
    </lineage>
</organism>
<dbReference type="EMBL" id="LAXJ01000025">
    <property type="protein sequence ID" value="KRS10911.1"/>
    <property type="molecule type" value="Genomic_DNA"/>
</dbReference>
<feature type="compositionally biased region" description="Pro residues" evidence="1">
    <location>
        <begin position="10"/>
        <end position="20"/>
    </location>
</feature>
<evidence type="ECO:0000259" key="2">
    <source>
        <dbReference type="Pfam" id="PF01471"/>
    </source>
</evidence>
<dbReference type="PATRIC" id="fig|1641875.4.peg.2213"/>
<accession>A0A0T5NQH0</accession>
<dbReference type="OrthoDB" id="8092964at2"/>
<evidence type="ECO:0000313" key="4">
    <source>
        <dbReference type="Proteomes" id="UP000051295"/>
    </source>
</evidence>
<sequence length="318" mass="33825">MGQTQGAEPLPEPLPEPPVTATPLEEPAPAQGGAGIDVTGADADRVDPAATGAADGEDRATAAQAPETDVLPEPATTRTDPPPLDQTGTARPLRDQIAACYTGNTDAEGDDAVTISFVLDSAGLLRGIPRHVGDEAQSAVHRRLFLDAVVALEDCAPYTVSGTETTYEATFTPEAVGAVNIVDSAPLVTEPEVLGTARVDPTALATEEIEAALDLSRSERREIQNRLRLVAHDPGGADGVFGPNTRTAISSWQAEQGFAVSGYLDDLQLTALREQSETEYEAFLQTQPKPKPKRKAKRVRVCKRGVFGVLYDCRFVWR</sequence>
<evidence type="ECO:0000313" key="3">
    <source>
        <dbReference type="EMBL" id="KRS10911.1"/>
    </source>
</evidence>
<reference evidence="3 4" key="1">
    <citation type="submission" date="2015-04" db="EMBL/GenBank/DDBJ databases">
        <title>The draft genome sequence of Roseovarius sp.R12b.</title>
        <authorList>
            <person name="Li G."/>
            <person name="Lai Q."/>
            <person name="Shao Z."/>
            <person name="Yan P."/>
        </authorList>
    </citation>
    <scope>NUCLEOTIDE SEQUENCE [LARGE SCALE GENOMIC DNA]</scope>
    <source>
        <strain evidence="3 4">R12B</strain>
    </source>
</reference>
<dbReference type="STRING" id="1641875.XM53_18430"/>
<feature type="domain" description="Peptidoglycan binding-like" evidence="2">
    <location>
        <begin position="217"/>
        <end position="272"/>
    </location>
</feature>
<dbReference type="AlphaFoldDB" id="A0A0T5NQH0"/>
<dbReference type="InterPro" id="IPR036366">
    <property type="entry name" value="PGBDSf"/>
</dbReference>
<dbReference type="InterPro" id="IPR036365">
    <property type="entry name" value="PGBD-like_sf"/>
</dbReference>
<dbReference type="Gene3D" id="1.10.101.10">
    <property type="entry name" value="PGBD-like superfamily/PGBD"/>
    <property type="match status" value="1"/>
</dbReference>
<proteinExistence type="predicted"/>
<dbReference type="SUPFAM" id="SSF47090">
    <property type="entry name" value="PGBD-like"/>
    <property type="match status" value="1"/>
</dbReference>
<dbReference type="Pfam" id="PF01471">
    <property type="entry name" value="PG_binding_1"/>
    <property type="match status" value="1"/>
</dbReference>
<keyword evidence="4" id="KW-1185">Reference proteome</keyword>
<protein>
    <recommendedName>
        <fullName evidence="2">Peptidoglycan binding-like domain-containing protein</fullName>
    </recommendedName>
</protein>
<name>A0A0T5NQH0_9RHOB</name>
<evidence type="ECO:0000256" key="1">
    <source>
        <dbReference type="SAM" id="MobiDB-lite"/>
    </source>
</evidence>
<dbReference type="RefSeq" id="WP_160321416.1">
    <property type="nucleotide sequence ID" value="NZ_LAXJ01000025.1"/>
</dbReference>
<dbReference type="InterPro" id="IPR002477">
    <property type="entry name" value="Peptidoglycan-bd-like"/>
</dbReference>
<gene>
    <name evidence="3" type="ORF">XM53_18430</name>
</gene>
<dbReference type="Proteomes" id="UP000051295">
    <property type="component" value="Unassembled WGS sequence"/>
</dbReference>
<feature type="region of interest" description="Disordered" evidence="1">
    <location>
        <begin position="1"/>
        <end position="93"/>
    </location>
</feature>
<comment type="caution">
    <text evidence="3">The sequence shown here is derived from an EMBL/GenBank/DDBJ whole genome shotgun (WGS) entry which is preliminary data.</text>
</comment>
<feature type="compositionally biased region" description="Low complexity" evidence="1">
    <location>
        <begin position="21"/>
        <end position="30"/>
    </location>
</feature>